<reference evidence="1" key="1">
    <citation type="journal article" date="2021" name="bioRxiv">
        <title>Whole Genome Assembly and Annotation of Northern Wild Rice, Zizania palustris L., Supports a Whole Genome Duplication in the Zizania Genus.</title>
        <authorList>
            <person name="Haas M."/>
            <person name="Kono T."/>
            <person name="Macchietto M."/>
            <person name="Millas R."/>
            <person name="McGilp L."/>
            <person name="Shao M."/>
            <person name="Duquette J."/>
            <person name="Hirsch C.N."/>
            <person name="Kimball J."/>
        </authorList>
    </citation>
    <scope>NUCLEOTIDE SEQUENCE</scope>
    <source>
        <tissue evidence="1">Fresh leaf tissue</tissue>
    </source>
</reference>
<dbReference type="AlphaFoldDB" id="A0A8J5V2N2"/>
<sequence>MVLVVAPIRPPLSACCQTCTTRDTGVARCRNSVFSHPTTEVPLAIAPIGPPVVPATPCCLSVVMAIDQRLLSLLVFTIVVVV</sequence>
<protein>
    <submittedName>
        <fullName evidence="1">Uncharacterized protein</fullName>
    </submittedName>
</protein>
<organism evidence="1 2">
    <name type="scientific">Zizania palustris</name>
    <name type="common">Northern wild rice</name>
    <dbReference type="NCBI Taxonomy" id="103762"/>
    <lineage>
        <taxon>Eukaryota</taxon>
        <taxon>Viridiplantae</taxon>
        <taxon>Streptophyta</taxon>
        <taxon>Embryophyta</taxon>
        <taxon>Tracheophyta</taxon>
        <taxon>Spermatophyta</taxon>
        <taxon>Magnoliopsida</taxon>
        <taxon>Liliopsida</taxon>
        <taxon>Poales</taxon>
        <taxon>Poaceae</taxon>
        <taxon>BOP clade</taxon>
        <taxon>Oryzoideae</taxon>
        <taxon>Oryzeae</taxon>
        <taxon>Zizaniinae</taxon>
        <taxon>Zizania</taxon>
    </lineage>
</organism>
<gene>
    <name evidence="1" type="ORF">GUJ93_ZPchr0001g31350</name>
</gene>
<evidence type="ECO:0000313" key="2">
    <source>
        <dbReference type="Proteomes" id="UP000729402"/>
    </source>
</evidence>
<name>A0A8J5V2N2_ZIZPA</name>
<reference evidence="1" key="2">
    <citation type="submission" date="2021-02" db="EMBL/GenBank/DDBJ databases">
        <authorList>
            <person name="Kimball J.A."/>
            <person name="Haas M.W."/>
            <person name="Macchietto M."/>
            <person name="Kono T."/>
            <person name="Duquette J."/>
            <person name="Shao M."/>
        </authorList>
    </citation>
    <scope>NUCLEOTIDE SEQUENCE</scope>
    <source>
        <tissue evidence="1">Fresh leaf tissue</tissue>
    </source>
</reference>
<proteinExistence type="predicted"/>
<keyword evidence="2" id="KW-1185">Reference proteome</keyword>
<dbReference type="Proteomes" id="UP000729402">
    <property type="component" value="Unassembled WGS sequence"/>
</dbReference>
<dbReference type="EMBL" id="JAAALK010000288">
    <property type="protein sequence ID" value="KAG8055457.1"/>
    <property type="molecule type" value="Genomic_DNA"/>
</dbReference>
<evidence type="ECO:0000313" key="1">
    <source>
        <dbReference type="EMBL" id="KAG8055457.1"/>
    </source>
</evidence>
<accession>A0A8J5V2N2</accession>
<comment type="caution">
    <text evidence="1">The sequence shown here is derived from an EMBL/GenBank/DDBJ whole genome shotgun (WGS) entry which is preliminary data.</text>
</comment>